<evidence type="ECO:0000313" key="2">
    <source>
        <dbReference type="EMBL" id="GBP73297.1"/>
    </source>
</evidence>
<evidence type="ECO:0000313" key="3">
    <source>
        <dbReference type="Proteomes" id="UP000299102"/>
    </source>
</evidence>
<comment type="caution">
    <text evidence="2">The sequence shown here is derived from an EMBL/GenBank/DDBJ whole genome shotgun (WGS) entry which is preliminary data.</text>
</comment>
<feature type="region of interest" description="Disordered" evidence="1">
    <location>
        <begin position="1"/>
        <end position="32"/>
    </location>
</feature>
<evidence type="ECO:0000256" key="1">
    <source>
        <dbReference type="SAM" id="MobiDB-lite"/>
    </source>
</evidence>
<proteinExistence type="predicted"/>
<dbReference type="Proteomes" id="UP000299102">
    <property type="component" value="Unassembled WGS sequence"/>
</dbReference>
<protein>
    <submittedName>
        <fullName evidence="2">Uncharacterized protein</fullName>
    </submittedName>
</protein>
<reference evidence="2 3" key="1">
    <citation type="journal article" date="2019" name="Commun. Biol.">
        <title>The bagworm genome reveals a unique fibroin gene that provides high tensile strength.</title>
        <authorList>
            <person name="Kono N."/>
            <person name="Nakamura H."/>
            <person name="Ohtoshi R."/>
            <person name="Tomita M."/>
            <person name="Numata K."/>
            <person name="Arakawa K."/>
        </authorList>
    </citation>
    <scope>NUCLEOTIDE SEQUENCE [LARGE SCALE GENOMIC DNA]</scope>
</reference>
<keyword evidence="3" id="KW-1185">Reference proteome</keyword>
<feature type="region of interest" description="Disordered" evidence="1">
    <location>
        <begin position="76"/>
        <end position="96"/>
    </location>
</feature>
<accession>A0A4C1YFS2</accession>
<dbReference type="EMBL" id="BGZK01001169">
    <property type="protein sequence ID" value="GBP73297.1"/>
    <property type="molecule type" value="Genomic_DNA"/>
</dbReference>
<name>A0A4C1YFS2_EUMVA</name>
<organism evidence="2 3">
    <name type="scientific">Eumeta variegata</name>
    <name type="common">Bagworm moth</name>
    <name type="synonym">Eumeta japonica</name>
    <dbReference type="NCBI Taxonomy" id="151549"/>
    <lineage>
        <taxon>Eukaryota</taxon>
        <taxon>Metazoa</taxon>
        <taxon>Ecdysozoa</taxon>
        <taxon>Arthropoda</taxon>
        <taxon>Hexapoda</taxon>
        <taxon>Insecta</taxon>
        <taxon>Pterygota</taxon>
        <taxon>Neoptera</taxon>
        <taxon>Endopterygota</taxon>
        <taxon>Lepidoptera</taxon>
        <taxon>Glossata</taxon>
        <taxon>Ditrysia</taxon>
        <taxon>Tineoidea</taxon>
        <taxon>Psychidae</taxon>
        <taxon>Oiketicinae</taxon>
        <taxon>Eumeta</taxon>
    </lineage>
</organism>
<dbReference type="AlphaFoldDB" id="A0A4C1YFS2"/>
<sequence>MSRLPRQPYTTPPPEAQSCEAYSGSRQRPRHRHETLKIANSIVIARSELHYDIATAPRFGFRNKSINLNLSNVSRAAPAPPAVTESDSSSRESRLSANWSRKPVSADLSVDVAAQWMTKTQFLLSSTASVPASPEVEYVMSALCDGRCEISLNCLESFCLYLLL</sequence>
<gene>
    <name evidence="2" type="ORF">EVAR_52823_1</name>
</gene>